<feature type="region of interest" description="Disordered" evidence="1">
    <location>
        <begin position="1"/>
        <end position="94"/>
    </location>
</feature>
<feature type="compositionally biased region" description="Acidic residues" evidence="1">
    <location>
        <begin position="256"/>
        <end position="300"/>
    </location>
</feature>
<dbReference type="EMBL" id="QVQW01000098">
    <property type="protein sequence ID" value="RKU40567.1"/>
    <property type="molecule type" value="Genomic_DNA"/>
</dbReference>
<accession>A0A420XY38</accession>
<evidence type="ECO:0000313" key="2">
    <source>
        <dbReference type="EMBL" id="RKU40567.1"/>
    </source>
</evidence>
<reference evidence="2 3" key="1">
    <citation type="submission" date="2018-08" db="EMBL/GenBank/DDBJ databases">
        <title>Draft genome of the lignicolous fungus Coniochaeta pulveracea.</title>
        <authorList>
            <person name="Borstlap C.J."/>
            <person name="De Witt R.N."/>
            <person name="Botha A."/>
            <person name="Volschenk H."/>
        </authorList>
    </citation>
    <scope>NUCLEOTIDE SEQUENCE [LARGE SCALE GENOMIC DNA]</scope>
    <source>
        <strain evidence="2 3">CAB683</strain>
    </source>
</reference>
<comment type="caution">
    <text evidence="2">The sequence shown here is derived from an EMBL/GenBank/DDBJ whole genome shotgun (WGS) entry which is preliminary data.</text>
</comment>
<organism evidence="2 3">
    <name type="scientific">Coniochaeta pulveracea</name>
    <dbReference type="NCBI Taxonomy" id="177199"/>
    <lineage>
        <taxon>Eukaryota</taxon>
        <taxon>Fungi</taxon>
        <taxon>Dikarya</taxon>
        <taxon>Ascomycota</taxon>
        <taxon>Pezizomycotina</taxon>
        <taxon>Sordariomycetes</taxon>
        <taxon>Sordariomycetidae</taxon>
        <taxon>Coniochaetales</taxon>
        <taxon>Coniochaetaceae</taxon>
        <taxon>Coniochaeta</taxon>
    </lineage>
</organism>
<name>A0A420XY38_9PEZI</name>
<proteinExistence type="predicted"/>
<sequence length="327" mass="37688">MATTIPNTYKPHVPVTPPPENELFHKVPQSPHPVRTQEMFASMNTTFPAKPHTPPLSQSPPQREIPQTQTQNMSAAQTPSSMPPPPLPQGQQRPPLDPEFLAMASRISAYYQQRCQAVSNYQQQRCIAWANMHRQKCQEMMRAAMLVVAWYVRDRVKRRRRREKRKFRKGLSEKCTKSRVTKGETVRRWVLDVPSDVMSQSEDRLERLVDQEEAEFTMDKEVRPDQDAKLFSIADGLIRNQLAQVNVPLMGVLNFDESDSDESEEEEEEEEEDEMEGDDFDEDMQEEDEDDEDYDDDELQESPQHSQHVHVSSGKGTGRRTQSTASS</sequence>
<feature type="compositionally biased region" description="Low complexity" evidence="1">
    <location>
        <begin position="304"/>
        <end position="313"/>
    </location>
</feature>
<feature type="compositionally biased region" description="Polar residues" evidence="1">
    <location>
        <begin position="59"/>
        <end position="76"/>
    </location>
</feature>
<dbReference type="AlphaFoldDB" id="A0A420XY38"/>
<evidence type="ECO:0000313" key="3">
    <source>
        <dbReference type="Proteomes" id="UP000275385"/>
    </source>
</evidence>
<dbReference type="Proteomes" id="UP000275385">
    <property type="component" value="Unassembled WGS sequence"/>
</dbReference>
<protein>
    <submittedName>
        <fullName evidence="2">Uncharacterized protein</fullName>
    </submittedName>
</protein>
<feature type="region of interest" description="Disordered" evidence="1">
    <location>
        <begin position="255"/>
        <end position="327"/>
    </location>
</feature>
<dbReference type="OrthoDB" id="5234702at2759"/>
<keyword evidence="3" id="KW-1185">Reference proteome</keyword>
<evidence type="ECO:0000256" key="1">
    <source>
        <dbReference type="SAM" id="MobiDB-lite"/>
    </source>
</evidence>
<gene>
    <name evidence="2" type="ORF">DL546_001043</name>
</gene>